<dbReference type="RefSeq" id="WP_005986937.1">
    <property type="nucleotide sequence ID" value="NZ_JH470338.1"/>
</dbReference>
<feature type="domain" description="LytR/CpsA/Psr regulator C-terminal" evidence="3">
    <location>
        <begin position="122"/>
        <end position="207"/>
    </location>
</feature>
<dbReference type="Gene3D" id="3.30.70.2390">
    <property type="match status" value="1"/>
</dbReference>
<proteinExistence type="predicted"/>
<evidence type="ECO:0000256" key="2">
    <source>
        <dbReference type="SAM" id="Phobius"/>
    </source>
</evidence>
<evidence type="ECO:0000259" key="3">
    <source>
        <dbReference type="Pfam" id="PF13399"/>
    </source>
</evidence>
<comment type="caution">
    <text evidence="4">The sequence shown here is derived from an EMBL/GenBank/DDBJ whole genome shotgun (WGS) entry which is preliminary data.</text>
</comment>
<dbReference type="EMBL" id="ACRN01000011">
    <property type="protein sequence ID" value="EHM87724.1"/>
    <property type="molecule type" value="Genomic_DNA"/>
</dbReference>
<reference evidence="4 5" key="1">
    <citation type="submission" date="2011-10" db="EMBL/GenBank/DDBJ databases">
        <title>The Genome Sequence of Actinomyces graevenitzii C83.</title>
        <authorList>
            <consortium name="The Broad Institute Genome Sequencing Platform"/>
            <consortium name="The Broad Institute Genome Sequencing Center for Infectious Disease"/>
            <person name="Earl A."/>
            <person name="Ward D."/>
            <person name="Feldgarden M."/>
            <person name="Gevers D."/>
            <person name="Sibley C.D."/>
            <person name="Field T.R."/>
            <person name="Grinwis M."/>
            <person name="Eshaghurshan C.S."/>
            <person name="Surette M.G."/>
            <person name="Young S.K."/>
            <person name="Zeng Q."/>
            <person name="Gargeya S."/>
            <person name="Fitzgerald M."/>
            <person name="Haas B."/>
            <person name="Abouelleil A."/>
            <person name="Alvarado L."/>
            <person name="Arachchi H.M."/>
            <person name="Berlin A."/>
            <person name="Brown A."/>
            <person name="Chapman S.B."/>
            <person name="Chen Z."/>
            <person name="Dunbar C."/>
            <person name="Freedman E."/>
            <person name="Gearin G."/>
            <person name="Goldberg J."/>
            <person name="Griggs A."/>
            <person name="Gujja S."/>
            <person name="Heiman D."/>
            <person name="Howarth C."/>
            <person name="Larson L."/>
            <person name="Lui A."/>
            <person name="MacDonald P.J.P."/>
            <person name="Montmayeur A."/>
            <person name="Murphy C."/>
            <person name="Neiman D."/>
            <person name="Pearson M."/>
            <person name="Priest M."/>
            <person name="Roberts A."/>
            <person name="Saif S."/>
            <person name="Shea T."/>
            <person name="Shenoy N."/>
            <person name="Sisk P."/>
            <person name="Stolte C."/>
            <person name="Sykes S."/>
            <person name="Wortman J."/>
            <person name="Nusbaum C."/>
            <person name="Birren B."/>
        </authorList>
    </citation>
    <scope>NUCLEOTIDE SEQUENCE [LARGE SCALE GENOMIC DNA]</scope>
    <source>
        <strain evidence="4 5">C83</strain>
    </source>
</reference>
<gene>
    <name evidence="4" type="ORF">HMPREF0045_01411</name>
</gene>
<dbReference type="AlphaFoldDB" id="G9PGN7"/>
<protein>
    <recommendedName>
        <fullName evidence="3">LytR/CpsA/Psr regulator C-terminal domain-containing protein</fullName>
    </recommendedName>
</protein>
<organism evidence="4 5">
    <name type="scientific">Actinomyces graevenitzii C83</name>
    <dbReference type="NCBI Taxonomy" id="435830"/>
    <lineage>
        <taxon>Bacteria</taxon>
        <taxon>Bacillati</taxon>
        <taxon>Actinomycetota</taxon>
        <taxon>Actinomycetes</taxon>
        <taxon>Actinomycetales</taxon>
        <taxon>Actinomycetaceae</taxon>
        <taxon>Actinomyces</taxon>
    </lineage>
</organism>
<dbReference type="PATRIC" id="fig|435830.3.peg.1360"/>
<name>G9PGN7_9ACTO</name>
<dbReference type="Pfam" id="PF13399">
    <property type="entry name" value="LytR_C"/>
    <property type="match status" value="1"/>
</dbReference>
<evidence type="ECO:0000256" key="1">
    <source>
        <dbReference type="SAM" id="MobiDB-lite"/>
    </source>
</evidence>
<feature type="region of interest" description="Disordered" evidence="1">
    <location>
        <begin position="75"/>
        <end position="115"/>
    </location>
</feature>
<evidence type="ECO:0000313" key="4">
    <source>
        <dbReference type="EMBL" id="EHM87724.1"/>
    </source>
</evidence>
<dbReference type="STRING" id="435830.HMPREF0045_01411"/>
<dbReference type="Proteomes" id="UP000003822">
    <property type="component" value="Unassembled WGS sequence"/>
</dbReference>
<keyword evidence="2" id="KW-0472">Membrane</keyword>
<dbReference type="OrthoDB" id="3267607at2"/>
<dbReference type="HOGENOM" id="CLU_110134_1_0_11"/>
<dbReference type="InterPro" id="IPR027381">
    <property type="entry name" value="LytR/CpsA/Psr_C"/>
</dbReference>
<feature type="transmembrane region" description="Helical" evidence="2">
    <location>
        <begin position="33"/>
        <end position="54"/>
    </location>
</feature>
<sequence length="209" mass="21698">MEYEYPADEFDEPNDSVLPAGVHRRPLPAWRNWLPLLLIVVIVPALAWGALALFKVAGGTNSSVATSIATKMASNKTTAKAKATTSASTEAKPNKPNATVITTQAPAPTPTPTPTQSIDYTVGITVHNGTDTAGLAGRAGSSLEGAGFTSVTVSPGVYSQETPTESTVYYASEDREAVAKAVAKELGISNVELSAEQASSNPIVVVLRS</sequence>
<keyword evidence="2" id="KW-1133">Transmembrane helix</keyword>
<keyword evidence="2" id="KW-0812">Transmembrane</keyword>
<evidence type="ECO:0000313" key="5">
    <source>
        <dbReference type="Proteomes" id="UP000003822"/>
    </source>
</evidence>
<dbReference type="eggNOG" id="ENOG50330SA">
    <property type="taxonomic scope" value="Bacteria"/>
</dbReference>
<accession>G9PGN7</accession>
<feature type="compositionally biased region" description="Low complexity" evidence="1">
    <location>
        <begin position="75"/>
        <end position="91"/>
    </location>
</feature>
<keyword evidence="5" id="KW-1185">Reference proteome</keyword>